<keyword evidence="4" id="KW-0106">Calcium</keyword>
<reference evidence="7 8" key="1">
    <citation type="submission" date="2015-03" db="EMBL/GenBank/DDBJ databases">
        <title>Complete genome sequence of Muricauda lutaonensis CC-HSB-11T, isolated from a coastal hot spring.</title>
        <authorList>
            <person name="Kim K.M."/>
        </authorList>
    </citation>
    <scope>NUCLEOTIDE SEQUENCE [LARGE SCALE GENOMIC DNA]</scope>
    <source>
        <strain evidence="7 8">CC-HSB-11</strain>
    </source>
</reference>
<protein>
    <recommendedName>
        <fullName evidence="6">Archease domain-containing protein</fullName>
    </recommendedName>
</protein>
<evidence type="ECO:0000313" key="8">
    <source>
        <dbReference type="Proteomes" id="UP000032726"/>
    </source>
</evidence>
<dbReference type="InterPro" id="IPR023572">
    <property type="entry name" value="Archease_dom"/>
</dbReference>
<dbReference type="GO" id="GO:0046872">
    <property type="term" value="F:metal ion binding"/>
    <property type="evidence" value="ECO:0007669"/>
    <property type="project" value="UniProtKB-KW"/>
</dbReference>
<dbReference type="Proteomes" id="UP000032726">
    <property type="component" value="Chromosome"/>
</dbReference>
<evidence type="ECO:0000256" key="5">
    <source>
        <dbReference type="SAM" id="MobiDB-lite"/>
    </source>
</evidence>
<dbReference type="EMBL" id="CP011071">
    <property type="protein sequence ID" value="AKA34271.1"/>
    <property type="molecule type" value="Genomic_DNA"/>
</dbReference>
<dbReference type="KEGG" id="mlt:VC82_599"/>
<dbReference type="InterPro" id="IPR002804">
    <property type="entry name" value="Archease"/>
</dbReference>
<keyword evidence="3" id="KW-0479">Metal-binding</keyword>
<evidence type="ECO:0000256" key="1">
    <source>
        <dbReference type="ARBA" id="ARBA00007963"/>
    </source>
</evidence>
<evidence type="ECO:0000256" key="3">
    <source>
        <dbReference type="ARBA" id="ARBA00022723"/>
    </source>
</evidence>
<dbReference type="InterPro" id="IPR036820">
    <property type="entry name" value="Archease_dom_sf"/>
</dbReference>
<gene>
    <name evidence="7" type="ORF">VC82_599</name>
</gene>
<accession>A0A0D5YQZ7</accession>
<dbReference type="PATRIC" id="fig|516051.4.peg.624"/>
<evidence type="ECO:0000313" key="7">
    <source>
        <dbReference type="EMBL" id="AKA34271.1"/>
    </source>
</evidence>
<dbReference type="STRING" id="516051.VC82_599"/>
<dbReference type="GO" id="GO:0008033">
    <property type="term" value="P:tRNA processing"/>
    <property type="evidence" value="ECO:0007669"/>
    <property type="project" value="UniProtKB-KW"/>
</dbReference>
<dbReference type="Pfam" id="PF01951">
    <property type="entry name" value="Archease"/>
    <property type="match status" value="1"/>
</dbReference>
<proteinExistence type="inferred from homology"/>
<evidence type="ECO:0000259" key="6">
    <source>
        <dbReference type="Pfam" id="PF01951"/>
    </source>
</evidence>
<keyword evidence="8" id="KW-1185">Reference proteome</keyword>
<dbReference type="OrthoDB" id="839338at2"/>
<dbReference type="PANTHER" id="PTHR12682">
    <property type="entry name" value="ARCHEASE"/>
    <property type="match status" value="1"/>
</dbReference>
<keyword evidence="2" id="KW-0819">tRNA processing</keyword>
<dbReference type="HOGENOM" id="CLU_111362_3_0_10"/>
<feature type="domain" description="Archease" evidence="6">
    <location>
        <begin position="38"/>
        <end position="170"/>
    </location>
</feature>
<feature type="compositionally biased region" description="Basic and acidic residues" evidence="5">
    <location>
        <begin position="1"/>
        <end position="12"/>
    </location>
</feature>
<evidence type="ECO:0000256" key="2">
    <source>
        <dbReference type="ARBA" id="ARBA00022694"/>
    </source>
</evidence>
<name>A0A0D5YQZ7_9FLAO</name>
<dbReference type="AlphaFoldDB" id="A0A0D5YQZ7"/>
<dbReference type="RefSeq" id="WP_045801054.1">
    <property type="nucleotide sequence ID" value="NZ_CP011071.1"/>
</dbReference>
<sequence length="170" mass="19670">MNVVQESRENGKKTTARARNRKRRGLYYGNPQKVYVKALPHTADVETKVYALTYKELFENNLRAMNNILKEGCGDAADHFDCLMRLDISSADPTNLLVDFLSEVLSLSYVQKALFCNIYFSELSNNRIEAQLYGKWIDGFDEEIKGVTYHEAYVKKNDDNIWESHIIFDI</sequence>
<organism evidence="7 8">
    <name type="scientific">Flagellimonas lutaonensis</name>
    <dbReference type="NCBI Taxonomy" id="516051"/>
    <lineage>
        <taxon>Bacteria</taxon>
        <taxon>Pseudomonadati</taxon>
        <taxon>Bacteroidota</taxon>
        <taxon>Flavobacteriia</taxon>
        <taxon>Flavobacteriales</taxon>
        <taxon>Flavobacteriaceae</taxon>
        <taxon>Flagellimonas</taxon>
    </lineage>
</organism>
<evidence type="ECO:0000256" key="4">
    <source>
        <dbReference type="ARBA" id="ARBA00022837"/>
    </source>
</evidence>
<feature type="region of interest" description="Disordered" evidence="5">
    <location>
        <begin position="1"/>
        <end position="22"/>
    </location>
</feature>
<dbReference type="SUPFAM" id="SSF69819">
    <property type="entry name" value="MTH1598-like"/>
    <property type="match status" value="1"/>
</dbReference>
<dbReference type="PANTHER" id="PTHR12682:SF11">
    <property type="entry name" value="PROTEIN ARCHEASE"/>
    <property type="match status" value="1"/>
</dbReference>
<dbReference type="Gene3D" id="3.55.10.10">
    <property type="entry name" value="Archease domain"/>
    <property type="match status" value="1"/>
</dbReference>
<comment type="similarity">
    <text evidence="1">Belongs to the archease family.</text>
</comment>